<dbReference type="Gene3D" id="3.40.33.10">
    <property type="entry name" value="CAP"/>
    <property type="match status" value="1"/>
</dbReference>
<dbReference type="InterPro" id="IPR014044">
    <property type="entry name" value="CAP_dom"/>
</dbReference>
<reference evidence="2" key="1">
    <citation type="journal article" date="2014" name="Front. Microbiol.">
        <title>High frequency of phylogenetically diverse reductive dehalogenase-homologous genes in deep subseafloor sedimentary metagenomes.</title>
        <authorList>
            <person name="Kawai M."/>
            <person name="Futagami T."/>
            <person name="Toyoda A."/>
            <person name="Takaki Y."/>
            <person name="Nishi S."/>
            <person name="Hori S."/>
            <person name="Arai W."/>
            <person name="Tsubouchi T."/>
            <person name="Morono Y."/>
            <person name="Uchiyama I."/>
            <person name="Ito T."/>
            <person name="Fujiyama A."/>
            <person name="Inagaki F."/>
            <person name="Takami H."/>
        </authorList>
    </citation>
    <scope>NUCLEOTIDE SEQUENCE</scope>
    <source>
        <strain evidence="2">Expedition CK06-06</strain>
    </source>
</reference>
<dbReference type="Pfam" id="PF00188">
    <property type="entry name" value="CAP"/>
    <property type="match status" value="1"/>
</dbReference>
<comment type="caution">
    <text evidence="2">The sequence shown here is derived from an EMBL/GenBank/DDBJ whole genome shotgun (WGS) entry which is preliminary data.</text>
</comment>
<proteinExistence type="predicted"/>
<name>X1PPN9_9ZZZZ</name>
<evidence type="ECO:0000259" key="1">
    <source>
        <dbReference type="Pfam" id="PF00188"/>
    </source>
</evidence>
<dbReference type="InterPro" id="IPR035940">
    <property type="entry name" value="CAP_sf"/>
</dbReference>
<organism evidence="2">
    <name type="scientific">marine sediment metagenome</name>
    <dbReference type="NCBI Taxonomy" id="412755"/>
    <lineage>
        <taxon>unclassified sequences</taxon>
        <taxon>metagenomes</taxon>
        <taxon>ecological metagenomes</taxon>
    </lineage>
</organism>
<feature type="non-terminal residue" evidence="2">
    <location>
        <position position="1"/>
    </location>
</feature>
<dbReference type="EMBL" id="BARV01035629">
    <property type="protein sequence ID" value="GAI58257.1"/>
    <property type="molecule type" value="Genomic_DNA"/>
</dbReference>
<gene>
    <name evidence="2" type="ORF">S06H3_55563</name>
</gene>
<sequence length="41" mass="4388">ADAWMASPTHKANILRSVYSKIGIGVVDGGDRRVAAIVFMN</sequence>
<dbReference type="AlphaFoldDB" id="X1PPN9"/>
<evidence type="ECO:0000313" key="2">
    <source>
        <dbReference type="EMBL" id="GAI58257.1"/>
    </source>
</evidence>
<protein>
    <recommendedName>
        <fullName evidence="1">SCP domain-containing protein</fullName>
    </recommendedName>
</protein>
<feature type="domain" description="SCP" evidence="1">
    <location>
        <begin position="2"/>
        <end position="34"/>
    </location>
</feature>
<accession>X1PPN9</accession>